<dbReference type="EMBL" id="LJBN01000134">
    <property type="protein sequence ID" value="OOQ86759.1"/>
    <property type="molecule type" value="Genomic_DNA"/>
</dbReference>
<evidence type="ECO:0000313" key="1">
    <source>
        <dbReference type="EMBL" id="OOQ86759.1"/>
    </source>
</evidence>
<dbReference type="AlphaFoldDB" id="A0A1S9RMK8"/>
<evidence type="ECO:0000313" key="2">
    <source>
        <dbReference type="Proteomes" id="UP000190744"/>
    </source>
</evidence>
<name>A0A1S9RMK8_PENBI</name>
<organism evidence="1 2">
    <name type="scientific">Penicillium brasilianum</name>
    <dbReference type="NCBI Taxonomy" id="104259"/>
    <lineage>
        <taxon>Eukaryota</taxon>
        <taxon>Fungi</taxon>
        <taxon>Dikarya</taxon>
        <taxon>Ascomycota</taxon>
        <taxon>Pezizomycotina</taxon>
        <taxon>Eurotiomycetes</taxon>
        <taxon>Eurotiomycetidae</taxon>
        <taxon>Eurotiales</taxon>
        <taxon>Aspergillaceae</taxon>
        <taxon>Penicillium</taxon>
    </lineage>
</organism>
<proteinExistence type="predicted"/>
<reference evidence="2" key="1">
    <citation type="submission" date="2015-09" db="EMBL/GenBank/DDBJ databases">
        <authorList>
            <person name="Fill T.P."/>
            <person name="Baretta J.F."/>
            <person name="de Almeida L.G."/>
            <person name="Rocha M."/>
            <person name="de Souza D.H."/>
            <person name="Malavazi I."/>
            <person name="Cerdeira L.T."/>
            <person name="Hong H."/>
            <person name="Samborskyy M."/>
            <person name="de Vasconcelos A.T."/>
            <person name="Leadlay P."/>
            <person name="Rodrigues-Filho E."/>
        </authorList>
    </citation>
    <scope>NUCLEOTIDE SEQUENCE [LARGE SCALE GENOMIC DNA]</scope>
    <source>
        <strain evidence="2">LaBioMMi 136</strain>
    </source>
</reference>
<accession>A0A1S9RMK8</accession>
<dbReference type="Proteomes" id="UP000190744">
    <property type="component" value="Unassembled WGS sequence"/>
</dbReference>
<comment type="caution">
    <text evidence="1">The sequence shown here is derived from an EMBL/GenBank/DDBJ whole genome shotgun (WGS) entry which is preliminary data.</text>
</comment>
<protein>
    <submittedName>
        <fullName evidence="1">Uncharacterized protein</fullName>
    </submittedName>
</protein>
<gene>
    <name evidence="1" type="ORF">PEBR_19876</name>
</gene>
<sequence>MVTDPFEHLSTRFMLPWITSNDTYPEFYQQGYEVTAMHILQVPEAYDKMIANSKGTIFCTLDLCESGDGMCDREESDLDLKRRQAEWTEKRDVLRHLRKRAKAKKEEFECEDKDGTKKEIQYTRFAYPGASEWPATAVQVREAVVLANSDSYTNTEVEEREASTEERASGKPKINTEHLIEVKLMGLFMQLAVIGGNCGIDCNFFLDFFTLDVIENAPRTPGSSQNLKKPVDRVMEQFGSNSNKEVFRMLKQSINGIKALELNPAPGAPRSWPKLVQDDNPREALSVIRETISVYNYQNMPKVLKRFKMVNDGIRAELHRTSKAYKDQKGVDIDLVDCWDRFFNFRKNQMVATGHNFVNQAIEGMRTRWTQNSDASVEWNDRAHAVRDALTELESHIGEIYMDDLKLEKLS</sequence>